<gene>
    <name evidence="1" type="ORF">GCM10020369_76510</name>
</gene>
<sequence length="100" mass="11434">MTDSEAPLDPEERYPIHRVLPDIQIHPLLEGEVAEEVFVLIETRDADGDTSWCYRTSKAPNREELLGALPVQAALLRRELLADWIDDEEDQTDCERPAPH</sequence>
<name>A0ABP6TB37_9ACTN</name>
<dbReference type="Proteomes" id="UP001501676">
    <property type="component" value="Unassembled WGS sequence"/>
</dbReference>
<keyword evidence="2" id="KW-1185">Reference proteome</keyword>
<proteinExistence type="predicted"/>
<accession>A0ABP6TB37</accession>
<evidence type="ECO:0000313" key="2">
    <source>
        <dbReference type="Proteomes" id="UP001501676"/>
    </source>
</evidence>
<evidence type="ECO:0000313" key="1">
    <source>
        <dbReference type="EMBL" id="GAA3397184.1"/>
    </source>
</evidence>
<protein>
    <submittedName>
        <fullName evidence="1">Uncharacterized protein</fullName>
    </submittedName>
</protein>
<organism evidence="1 2">
    <name type="scientific">Cryptosporangium minutisporangium</name>
    <dbReference type="NCBI Taxonomy" id="113569"/>
    <lineage>
        <taxon>Bacteria</taxon>
        <taxon>Bacillati</taxon>
        <taxon>Actinomycetota</taxon>
        <taxon>Actinomycetes</taxon>
        <taxon>Cryptosporangiales</taxon>
        <taxon>Cryptosporangiaceae</taxon>
        <taxon>Cryptosporangium</taxon>
    </lineage>
</organism>
<comment type="caution">
    <text evidence="1">The sequence shown here is derived from an EMBL/GenBank/DDBJ whole genome shotgun (WGS) entry which is preliminary data.</text>
</comment>
<reference evidence="2" key="1">
    <citation type="journal article" date="2019" name="Int. J. Syst. Evol. Microbiol.">
        <title>The Global Catalogue of Microorganisms (GCM) 10K type strain sequencing project: providing services to taxonomists for standard genome sequencing and annotation.</title>
        <authorList>
            <consortium name="The Broad Institute Genomics Platform"/>
            <consortium name="The Broad Institute Genome Sequencing Center for Infectious Disease"/>
            <person name="Wu L."/>
            <person name="Ma J."/>
        </authorList>
    </citation>
    <scope>NUCLEOTIDE SEQUENCE [LARGE SCALE GENOMIC DNA]</scope>
    <source>
        <strain evidence="2">JCM 9458</strain>
    </source>
</reference>
<dbReference type="RefSeq" id="WP_345733214.1">
    <property type="nucleotide sequence ID" value="NZ_BAAAYN010000064.1"/>
</dbReference>
<dbReference type="EMBL" id="BAAAYN010000064">
    <property type="protein sequence ID" value="GAA3397184.1"/>
    <property type="molecule type" value="Genomic_DNA"/>
</dbReference>